<sequence>MPPERSKQQDLYAKLHLGLDHVLARLLLEAPPLPPALKLQTETQAVGATWVQVTEAFEKRRAMLQRRKEKKKAKSKKAKEKTVKKNKSKEKEPEKETKTKTKSRTTSASPRAKAEKKSQKKTTSSPKVLKLESNAAPKQVPPDAYNASLLKKLRRLPMCENVQYGTNKYKAIVRWMELDKGKDAGAPPGLVDLLANLQQDAKQETQNKPKLTRKRSLESLDDTLRAEKSNKRKSPSSGRRRSEKQRAPYVDEDEVVYESGDEEEEPEYDGSYSDSDEAEFVPELGDSPPPENPKKREAKRPAKRQKQETREEKTDKQTPTAKTSTSQKTSKEQLAAVVAKIRADEVASGKGDTKYLSYEKTKPGATSNSAIVLDDSDDEDEEEEEETKDEDSSTDDDQDMFDLNEEDVYVVEAILCVKEGRSLLTAGVKRKEADLYLVKWDGYNELTWEPDENIPRRLIEMFRERERAKRACQYQIKVAHERRVVTNVTTQTQEVIYMIQWINQDSAVWESRSTLPTKTQVWLDKVLGVAPTKKRRETKAAKQYIYQ</sequence>
<gene>
    <name evidence="3" type="ORF">Plil01_001233200</name>
</gene>
<reference evidence="3" key="1">
    <citation type="submission" date="2023-04" db="EMBL/GenBank/DDBJ databases">
        <title>Phytophthora lilii NBRC 32176.</title>
        <authorList>
            <person name="Ichikawa N."/>
            <person name="Sato H."/>
            <person name="Tonouchi N."/>
        </authorList>
    </citation>
    <scope>NUCLEOTIDE SEQUENCE</scope>
    <source>
        <strain evidence="3">NBRC 32176</strain>
    </source>
</reference>
<dbReference type="Gene3D" id="2.40.50.40">
    <property type="match status" value="1"/>
</dbReference>
<name>A0A9W6UAC5_9STRA</name>
<dbReference type="SMART" id="SM00298">
    <property type="entry name" value="CHROMO"/>
    <property type="match status" value="1"/>
</dbReference>
<dbReference type="EMBL" id="BSXW01000757">
    <property type="protein sequence ID" value="GMF29125.1"/>
    <property type="molecule type" value="Genomic_DNA"/>
</dbReference>
<keyword evidence="4" id="KW-1185">Reference proteome</keyword>
<dbReference type="InterPro" id="IPR023780">
    <property type="entry name" value="Chromo_domain"/>
</dbReference>
<dbReference type="OrthoDB" id="1918685at2759"/>
<feature type="compositionally biased region" description="Acidic residues" evidence="1">
    <location>
        <begin position="374"/>
        <end position="401"/>
    </location>
</feature>
<dbReference type="InterPro" id="IPR000953">
    <property type="entry name" value="Chromo/chromo_shadow_dom"/>
</dbReference>
<dbReference type="PROSITE" id="PS50013">
    <property type="entry name" value="CHROMO_2"/>
    <property type="match status" value="1"/>
</dbReference>
<dbReference type="AlphaFoldDB" id="A0A9W6UAC5"/>
<feature type="compositionally biased region" description="Basic and acidic residues" evidence="1">
    <location>
        <begin position="89"/>
        <end position="99"/>
    </location>
</feature>
<feature type="region of interest" description="Disordered" evidence="1">
    <location>
        <begin position="195"/>
        <end position="401"/>
    </location>
</feature>
<feature type="domain" description="Chromo" evidence="2">
    <location>
        <begin position="409"/>
        <end position="477"/>
    </location>
</feature>
<feature type="compositionally biased region" description="Acidic residues" evidence="1">
    <location>
        <begin position="250"/>
        <end position="280"/>
    </location>
</feature>
<evidence type="ECO:0000313" key="4">
    <source>
        <dbReference type="Proteomes" id="UP001165083"/>
    </source>
</evidence>
<evidence type="ECO:0000313" key="3">
    <source>
        <dbReference type="EMBL" id="GMF29125.1"/>
    </source>
</evidence>
<dbReference type="InterPro" id="IPR016197">
    <property type="entry name" value="Chromo-like_dom_sf"/>
</dbReference>
<comment type="caution">
    <text evidence="3">The sequence shown here is derived from an EMBL/GenBank/DDBJ whole genome shotgun (WGS) entry which is preliminary data.</text>
</comment>
<feature type="compositionally biased region" description="Basic residues" evidence="1">
    <location>
        <begin position="230"/>
        <end position="243"/>
    </location>
</feature>
<feature type="region of interest" description="Disordered" evidence="1">
    <location>
        <begin position="64"/>
        <end position="142"/>
    </location>
</feature>
<feature type="compositionally biased region" description="Basic residues" evidence="1">
    <location>
        <begin position="64"/>
        <end position="88"/>
    </location>
</feature>
<dbReference type="Pfam" id="PF00385">
    <property type="entry name" value="Chromo"/>
    <property type="match status" value="1"/>
</dbReference>
<feature type="compositionally biased region" description="Low complexity" evidence="1">
    <location>
        <begin position="317"/>
        <end position="328"/>
    </location>
</feature>
<evidence type="ECO:0000256" key="1">
    <source>
        <dbReference type="SAM" id="MobiDB-lite"/>
    </source>
</evidence>
<accession>A0A9W6UAC5</accession>
<dbReference type="SUPFAM" id="SSF54160">
    <property type="entry name" value="Chromo domain-like"/>
    <property type="match status" value="1"/>
</dbReference>
<feature type="compositionally biased region" description="Basic and acidic residues" evidence="1">
    <location>
        <begin position="215"/>
        <end position="229"/>
    </location>
</feature>
<organism evidence="3 4">
    <name type="scientific">Phytophthora lilii</name>
    <dbReference type="NCBI Taxonomy" id="2077276"/>
    <lineage>
        <taxon>Eukaryota</taxon>
        <taxon>Sar</taxon>
        <taxon>Stramenopiles</taxon>
        <taxon>Oomycota</taxon>
        <taxon>Peronosporomycetes</taxon>
        <taxon>Peronosporales</taxon>
        <taxon>Peronosporaceae</taxon>
        <taxon>Phytophthora</taxon>
    </lineage>
</organism>
<dbReference type="Proteomes" id="UP001165083">
    <property type="component" value="Unassembled WGS sequence"/>
</dbReference>
<feature type="compositionally biased region" description="Basic and acidic residues" evidence="1">
    <location>
        <begin position="341"/>
        <end position="362"/>
    </location>
</feature>
<proteinExistence type="predicted"/>
<feature type="compositionally biased region" description="Basic and acidic residues" evidence="1">
    <location>
        <begin position="305"/>
        <end position="316"/>
    </location>
</feature>
<evidence type="ECO:0000259" key="2">
    <source>
        <dbReference type="PROSITE" id="PS50013"/>
    </source>
</evidence>
<protein>
    <submittedName>
        <fullName evidence="3">Unnamed protein product</fullName>
    </submittedName>
</protein>